<dbReference type="EMBL" id="CAUM01000099">
    <property type="protein sequence ID" value="CCV06551.1"/>
    <property type="molecule type" value="Genomic_DNA"/>
</dbReference>
<gene>
    <name evidence="2" type="ORF">MESS2_330010</name>
</gene>
<proteinExistence type="predicted"/>
<sequence>MKKFFLTLVGAAVMAGSMAIAPEPAQARHWQGHGGKQICRTVVKKRVVWQRGHKKVIRYKVRTCRSRW</sequence>
<evidence type="ECO:0000256" key="1">
    <source>
        <dbReference type="SAM" id="SignalP"/>
    </source>
</evidence>
<dbReference type="AlphaFoldDB" id="M5F3V8"/>
<feature type="chain" id="PRO_5004066572" evidence="1">
    <location>
        <begin position="22"/>
        <end position="68"/>
    </location>
</feature>
<evidence type="ECO:0000313" key="3">
    <source>
        <dbReference type="Proteomes" id="UP000012062"/>
    </source>
</evidence>
<protein>
    <submittedName>
        <fullName evidence="2">Uncharacterized protein</fullName>
    </submittedName>
</protein>
<dbReference type="OrthoDB" id="8087926at2"/>
<evidence type="ECO:0000313" key="2">
    <source>
        <dbReference type="EMBL" id="CCV06551.1"/>
    </source>
</evidence>
<accession>M5F3V8</accession>
<reference evidence="2 3" key="1">
    <citation type="submission" date="2013-02" db="EMBL/GenBank/DDBJ databases">
        <authorList>
            <person name="Genoscope - CEA"/>
        </authorList>
    </citation>
    <scope>NUCLEOTIDE SEQUENCE [LARGE SCALE GENOMIC DNA]</scope>
    <source>
        <strain evidence="2 3">STM 2683</strain>
    </source>
</reference>
<keyword evidence="3" id="KW-1185">Reference proteome</keyword>
<dbReference type="RefSeq" id="WP_008875476.1">
    <property type="nucleotide sequence ID" value="NZ_CAUM01000099.1"/>
</dbReference>
<dbReference type="Proteomes" id="UP000012062">
    <property type="component" value="Unassembled WGS sequence"/>
</dbReference>
<organism evidence="2 3">
    <name type="scientific">Mesorhizobium metallidurans STM 2683</name>
    <dbReference type="NCBI Taxonomy" id="1297569"/>
    <lineage>
        <taxon>Bacteria</taxon>
        <taxon>Pseudomonadati</taxon>
        <taxon>Pseudomonadota</taxon>
        <taxon>Alphaproteobacteria</taxon>
        <taxon>Hyphomicrobiales</taxon>
        <taxon>Phyllobacteriaceae</taxon>
        <taxon>Mesorhizobium</taxon>
    </lineage>
</organism>
<comment type="caution">
    <text evidence="2">The sequence shown here is derived from an EMBL/GenBank/DDBJ whole genome shotgun (WGS) entry which is preliminary data.</text>
</comment>
<name>M5F3V8_9HYPH</name>
<feature type="signal peptide" evidence="1">
    <location>
        <begin position="1"/>
        <end position="21"/>
    </location>
</feature>
<keyword evidence="1" id="KW-0732">Signal</keyword>